<evidence type="ECO:0000256" key="2">
    <source>
        <dbReference type="ARBA" id="ARBA00022692"/>
    </source>
</evidence>
<evidence type="ECO:0000313" key="6">
    <source>
        <dbReference type="EMBL" id="EDO18453.1"/>
    </source>
</evidence>
<protein>
    <submittedName>
        <fullName evidence="6">Uncharacterized protein</fullName>
    </submittedName>
</protein>
<dbReference type="OMA" id="FCISRAT"/>
<sequence length="315" mass="35807">MGKDSGASTALATVGTVFWCIQLIPQIWYNWKKKDCTGLPPLMMFLWVFSGIPFAIYFCITAPNVILQIQPHLFMVFCGISFVQSLYYPPTKLAKRKIILITASLILFDIGTEVGFIIWLRPLYAKGVKWPALVFGIIASVLLAVGLLPPYFELAKRQGRVVGINFLFLTLDSLGAYFSIASVAVGEIDVLGIILYALIAGLELGIFLSHFIWCCRFKWFTKDKFEEEDQQLEGSESVSEFVEEQFIDKENNKLNQEKGIWKDQTKTDDNETQEITYLANEDPHMFRSVHGVNIQKNIKDPKESFLEEIKTMTTD</sequence>
<feature type="transmembrane region" description="Helical" evidence="5">
    <location>
        <begin position="41"/>
        <end position="63"/>
    </location>
</feature>
<dbReference type="HOGENOM" id="CLU_040201_4_0_1"/>
<evidence type="ECO:0000256" key="1">
    <source>
        <dbReference type="ARBA" id="ARBA00004141"/>
    </source>
</evidence>
<feature type="transmembrane region" description="Helical" evidence="5">
    <location>
        <begin position="99"/>
        <end position="120"/>
    </location>
</feature>
<feature type="transmembrane region" description="Helical" evidence="5">
    <location>
        <begin position="191"/>
        <end position="214"/>
    </location>
</feature>
<reference evidence="6 7" key="1">
    <citation type="journal article" date="2007" name="Proc. Natl. Acad. Sci. U.S.A.">
        <title>Independent sorting-out of thousands of duplicated gene pairs in two yeast species descended from a whole-genome duplication.</title>
        <authorList>
            <person name="Scannell D.R."/>
            <person name="Frank A.C."/>
            <person name="Conant G.C."/>
            <person name="Byrne K.P."/>
            <person name="Woolfit M."/>
            <person name="Wolfe K.H."/>
        </authorList>
    </citation>
    <scope>NUCLEOTIDE SEQUENCE [LARGE SCALE GENOMIC DNA]</scope>
    <source>
        <strain evidence="7">ATCC 22028 / DSM 70294 / BCRC 21397 / CBS 2163 / NBRC 10782 / NRRL Y-8283 / UCD 57-17</strain>
    </source>
</reference>
<dbReference type="PANTHER" id="PTHR16201">
    <property type="entry name" value="SEVEN TRANSMEMBRANE PROTEIN 1-RELATED"/>
    <property type="match status" value="1"/>
</dbReference>
<feature type="transmembrane region" description="Helical" evidence="5">
    <location>
        <begin position="132"/>
        <end position="152"/>
    </location>
</feature>
<dbReference type="InterPro" id="IPR006603">
    <property type="entry name" value="PQ-loop_rpt"/>
</dbReference>
<dbReference type="EMBL" id="DS480389">
    <property type="protein sequence ID" value="EDO18453.1"/>
    <property type="molecule type" value="Genomic_DNA"/>
</dbReference>
<organism evidence="7">
    <name type="scientific">Vanderwaltozyma polyspora (strain ATCC 22028 / DSM 70294 / BCRC 21397 / CBS 2163 / NBRC 10782 / NRRL Y-8283 / UCD 57-17)</name>
    <name type="common">Kluyveromyces polysporus</name>
    <dbReference type="NCBI Taxonomy" id="436907"/>
    <lineage>
        <taxon>Eukaryota</taxon>
        <taxon>Fungi</taxon>
        <taxon>Dikarya</taxon>
        <taxon>Ascomycota</taxon>
        <taxon>Saccharomycotina</taxon>
        <taxon>Saccharomycetes</taxon>
        <taxon>Saccharomycetales</taxon>
        <taxon>Saccharomycetaceae</taxon>
        <taxon>Vanderwaltozyma</taxon>
    </lineage>
</organism>
<evidence type="ECO:0000256" key="5">
    <source>
        <dbReference type="SAM" id="Phobius"/>
    </source>
</evidence>
<accession>A7TH01</accession>
<proteinExistence type="predicted"/>
<feature type="transmembrane region" description="Helical" evidence="5">
    <location>
        <begin position="6"/>
        <end position="29"/>
    </location>
</feature>
<dbReference type="PANTHER" id="PTHR16201:SF37">
    <property type="entry name" value="PQ-LOOP REPEAT-CONTAINING PROTEIN"/>
    <property type="match status" value="1"/>
</dbReference>
<name>A7TH01_VANPO</name>
<evidence type="ECO:0000256" key="4">
    <source>
        <dbReference type="ARBA" id="ARBA00023136"/>
    </source>
</evidence>
<dbReference type="Gene3D" id="1.20.1280.290">
    <property type="match status" value="1"/>
</dbReference>
<dbReference type="eggNOG" id="KOG2913">
    <property type="taxonomic scope" value="Eukaryota"/>
</dbReference>
<dbReference type="InParanoid" id="A7TH01"/>
<feature type="transmembrane region" description="Helical" evidence="5">
    <location>
        <begin position="164"/>
        <end position="185"/>
    </location>
</feature>
<evidence type="ECO:0000256" key="3">
    <source>
        <dbReference type="ARBA" id="ARBA00022989"/>
    </source>
</evidence>
<dbReference type="PhylomeDB" id="A7TH01"/>
<keyword evidence="7" id="KW-1185">Reference proteome</keyword>
<dbReference type="GeneID" id="5546741"/>
<dbReference type="InterPro" id="IPR051415">
    <property type="entry name" value="LAAT-1"/>
</dbReference>
<dbReference type="Pfam" id="PF04193">
    <property type="entry name" value="PQ-loop"/>
    <property type="match status" value="1"/>
</dbReference>
<evidence type="ECO:0000313" key="7">
    <source>
        <dbReference type="Proteomes" id="UP000000267"/>
    </source>
</evidence>
<dbReference type="GO" id="GO:0016020">
    <property type="term" value="C:membrane"/>
    <property type="evidence" value="ECO:0007669"/>
    <property type="project" value="UniProtKB-SubCell"/>
</dbReference>
<gene>
    <name evidence="6" type="ORF">Kpol_1032p47</name>
</gene>
<dbReference type="KEGG" id="vpo:Kpol_1032p47"/>
<dbReference type="RefSeq" id="XP_001646311.1">
    <property type="nucleotide sequence ID" value="XM_001646261.1"/>
</dbReference>
<keyword evidence="4 5" id="KW-0472">Membrane</keyword>
<keyword evidence="2 5" id="KW-0812">Transmembrane</keyword>
<dbReference type="OrthoDB" id="407617at2759"/>
<dbReference type="FunFam" id="1.20.1280.290:FF:000024">
    <property type="entry name" value="Putative membrane protein"/>
    <property type="match status" value="1"/>
</dbReference>
<dbReference type="AlphaFoldDB" id="A7TH01"/>
<comment type="subcellular location">
    <subcellularLocation>
        <location evidence="1">Membrane</location>
        <topology evidence="1">Multi-pass membrane protein</topology>
    </subcellularLocation>
</comment>
<dbReference type="SMART" id="SM00679">
    <property type="entry name" value="CTNS"/>
    <property type="match status" value="2"/>
</dbReference>
<dbReference type="Proteomes" id="UP000000267">
    <property type="component" value="Unassembled WGS sequence"/>
</dbReference>
<keyword evidence="3 5" id="KW-1133">Transmembrane helix</keyword>